<comment type="similarity">
    <text evidence="1 2">Belongs to the nucleosome assembly protein (NAP) family.</text>
</comment>
<feature type="region of interest" description="Disordered" evidence="3">
    <location>
        <begin position="91"/>
        <end position="118"/>
    </location>
</feature>
<sequence length="317" mass="36451">MSRPFASAPARGHRQGQEERERRSEEGGSVPGPRTFQVVSPVVTPGQEATLFRVEAVEEGEALVDGDVAGIGREFQLLAEDIVEEVEVVADEEQEQRPSQELEEKTVEEQGQERPGGPCERQELDALQALAALQVELSSEREQNRRAYVQFMRKNHQRRKRHLARRSAIIQGIPGFWAKAIMSHPQVSVLISDQDQDFLGYMMDLKVQVRSHPPSRCKLIFSFRDNPYFLNSVIIKEYYLDITGYRARRSTPVHWFWDFERGAPSRRLDTRSLNFLNWLSGHNGPESNRIAEIISEDVWDDPLKYYLREEGSSVRDN</sequence>
<evidence type="ECO:0000256" key="1">
    <source>
        <dbReference type="ARBA" id="ARBA00009947"/>
    </source>
</evidence>
<evidence type="ECO:0000313" key="4">
    <source>
        <dbReference type="Ensembl" id="ENSBIXP00000000225.1"/>
    </source>
</evidence>
<evidence type="ECO:0008006" key="6">
    <source>
        <dbReference type="Google" id="ProtNLM"/>
    </source>
</evidence>
<evidence type="ECO:0000256" key="2">
    <source>
        <dbReference type="RuleBase" id="RU003876"/>
    </source>
</evidence>
<reference evidence="5" key="1">
    <citation type="submission" date="2018-11" db="EMBL/GenBank/DDBJ databases">
        <title>Haplotype-resolved cattle genomes.</title>
        <authorList>
            <person name="Low W.Y."/>
            <person name="Tearle R."/>
            <person name="Bickhart D.M."/>
            <person name="Rosen B.D."/>
            <person name="Koren S."/>
            <person name="Rhie A."/>
            <person name="Hiendleder S."/>
            <person name="Phillippy A.M."/>
            <person name="Smith T.P.L."/>
            <person name="Williams J.L."/>
        </authorList>
    </citation>
    <scope>NUCLEOTIDE SEQUENCE [LARGE SCALE GENOMIC DNA]</scope>
</reference>
<evidence type="ECO:0000256" key="3">
    <source>
        <dbReference type="SAM" id="MobiDB-lite"/>
    </source>
</evidence>
<feature type="compositionally biased region" description="Basic and acidic residues" evidence="3">
    <location>
        <begin position="15"/>
        <end position="26"/>
    </location>
</feature>
<dbReference type="Ensembl" id="ENSBIXT00000053539.1">
    <property type="protein sequence ID" value="ENSBIXP00000000230.1"/>
    <property type="gene ID" value="ENSBIXG00000030080.1"/>
</dbReference>
<dbReference type="Ensembl" id="ENSBIXT00000053534.1">
    <property type="protein sequence ID" value="ENSBIXP00000000231.1"/>
    <property type="gene ID" value="ENSBIXG00000030078.1"/>
</dbReference>
<proteinExistence type="inferred from homology"/>
<dbReference type="PANTHER" id="PTHR11875">
    <property type="entry name" value="TESTIS-SPECIFIC Y-ENCODED PROTEIN"/>
    <property type="match status" value="1"/>
</dbReference>
<accession>A0A4W2BK83</accession>
<keyword evidence="5" id="KW-1185">Reference proteome</keyword>
<feature type="region of interest" description="Disordered" evidence="3">
    <location>
        <begin position="1"/>
        <end position="38"/>
    </location>
</feature>
<dbReference type="InterPro" id="IPR037231">
    <property type="entry name" value="NAP-like_sf"/>
</dbReference>
<evidence type="ECO:0000313" key="5">
    <source>
        <dbReference type="Proteomes" id="UP000314981"/>
    </source>
</evidence>
<dbReference type="InterPro" id="IPR002164">
    <property type="entry name" value="NAP_family"/>
</dbReference>
<organism evidence="4 5">
    <name type="scientific">Bos indicus x Bos taurus</name>
    <name type="common">Hybrid cattle</name>
    <dbReference type="NCBI Taxonomy" id="30522"/>
    <lineage>
        <taxon>Eukaryota</taxon>
        <taxon>Metazoa</taxon>
        <taxon>Chordata</taxon>
        <taxon>Craniata</taxon>
        <taxon>Vertebrata</taxon>
        <taxon>Euteleostomi</taxon>
        <taxon>Mammalia</taxon>
        <taxon>Eutheria</taxon>
        <taxon>Laurasiatheria</taxon>
        <taxon>Artiodactyla</taxon>
        <taxon>Ruminantia</taxon>
        <taxon>Pecora</taxon>
        <taxon>Bovidae</taxon>
        <taxon>Bovinae</taxon>
        <taxon>Bos</taxon>
    </lineage>
</organism>
<dbReference type="GO" id="GO:0005634">
    <property type="term" value="C:nucleus"/>
    <property type="evidence" value="ECO:0007669"/>
    <property type="project" value="InterPro"/>
</dbReference>
<protein>
    <recommendedName>
        <fullName evidence="6">TSPY</fullName>
    </recommendedName>
</protein>
<dbReference type="Ensembl" id="ENSBIXT00000053545.1">
    <property type="protein sequence ID" value="ENSBIXP00000000225.1"/>
    <property type="gene ID" value="ENSBIXG00000030081.1"/>
</dbReference>
<reference evidence="4" key="2">
    <citation type="submission" date="2025-05" db="UniProtKB">
        <authorList>
            <consortium name="Ensembl"/>
        </authorList>
    </citation>
    <scope>IDENTIFICATION</scope>
</reference>
<dbReference type="SUPFAM" id="SSF143113">
    <property type="entry name" value="NAP-like"/>
    <property type="match status" value="1"/>
</dbReference>
<dbReference type="Gene3D" id="3.30.1120.90">
    <property type="entry name" value="Nucleosome assembly protein"/>
    <property type="match status" value="1"/>
</dbReference>
<dbReference type="Gene3D" id="1.20.5.1500">
    <property type="match status" value="1"/>
</dbReference>
<dbReference type="AlphaFoldDB" id="A0A4W2BK83"/>
<dbReference type="Pfam" id="PF00956">
    <property type="entry name" value="NAP"/>
    <property type="match status" value="1"/>
</dbReference>
<dbReference type="GO" id="GO:0006334">
    <property type="term" value="P:nucleosome assembly"/>
    <property type="evidence" value="ECO:0007669"/>
    <property type="project" value="InterPro"/>
</dbReference>
<dbReference type="Proteomes" id="UP000314981">
    <property type="component" value="Unassembled WGS sequence"/>
</dbReference>
<name>A0A4W2BK83_BOBOX</name>
<feature type="compositionally biased region" description="Basic and acidic residues" evidence="3">
    <location>
        <begin position="95"/>
        <end position="112"/>
    </location>
</feature>